<accession>A0ABW4IB84</accession>
<reference evidence="11" key="1">
    <citation type="journal article" date="2019" name="Int. J. Syst. Evol. Microbiol.">
        <title>The Global Catalogue of Microorganisms (GCM) 10K type strain sequencing project: providing services to taxonomists for standard genome sequencing and annotation.</title>
        <authorList>
            <consortium name="The Broad Institute Genomics Platform"/>
            <consortium name="The Broad Institute Genome Sequencing Center for Infectious Disease"/>
            <person name="Wu L."/>
            <person name="Ma J."/>
        </authorList>
    </citation>
    <scope>NUCLEOTIDE SEQUENCE [LARGE SCALE GENOMIC DNA]</scope>
    <source>
        <strain evidence="11">CCUG 53762</strain>
    </source>
</reference>
<comment type="domain">
    <text evidence="8">The N-terminal region contains the highly conserved SGGXDS motif, predicted to be a P-loop motif involved in ATP binding.</text>
</comment>
<evidence type="ECO:0000313" key="11">
    <source>
        <dbReference type="Proteomes" id="UP001597118"/>
    </source>
</evidence>
<keyword evidence="6 8" id="KW-0067">ATP-binding</keyword>
<dbReference type="CDD" id="cd01992">
    <property type="entry name" value="TilS_N"/>
    <property type="match status" value="1"/>
</dbReference>
<keyword evidence="5 8" id="KW-0547">Nucleotide-binding</keyword>
<comment type="catalytic activity">
    <reaction evidence="7 8">
        <text>cytidine(34) in tRNA(Ile2) + L-lysine + ATP = lysidine(34) in tRNA(Ile2) + AMP + diphosphate + H(+)</text>
        <dbReference type="Rhea" id="RHEA:43744"/>
        <dbReference type="Rhea" id="RHEA-COMP:10625"/>
        <dbReference type="Rhea" id="RHEA-COMP:10670"/>
        <dbReference type="ChEBI" id="CHEBI:15378"/>
        <dbReference type="ChEBI" id="CHEBI:30616"/>
        <dbReference type="ChEBI" id="CHEBI:32551"/>
        <dbReference type="ChEBI" id="CHEBI:33019"/>
        <dbReference type="ChEBI" id="CHEBI:82748"/>
        <dbReference type="ChEBI" id="CHEBI:83665"/>
        <dbReference type="ChEBI" id="CHEBI:456215"/>
        <dbReference type="EC" id="6.3.4.19"/>
    </reaction>
</comment>
<dbReference type="InterPro" id="IPR014729">
    <property type="entry name" value="Rossmann-like_a/b/a_fold"/>
</dbReference>
<evidence type="ECO:0000256" key="2">
    <source>
        <dbReference type="ARBA" id="ARBA00022490"/>
    </source>
</evidence>
<proteinExistence type="inferred from homology"/>
<dbReference type="SUPFAM" id="SSF52402">
    <property type="entry name" value="Adenine nucleotide alpha hydrolases-like"/>
    <property type="match status" value="1"/>
</dbReference>
<dbReference type="EC" id="6.3.4.19" evidence="8"/>
<dbReference type="HAMAP" id="MF_01161">
    <property type="entry name" value="tRNA_Ile_lys_synt"/>
    <property type="match status" value="1"/>
</dbReference>
<feature type="domain" description="Lysidine-tRNA(Ile) synthetase C-terminal" evidence="9">
    <location>
        <begin position="368"/>
        <end position="441"/>
    </location>
</feature>
<evidence type="ECO:0000256" key="6">
    <source>
        <dbReference type="ARBA" id="ARBA00022840"/>
    </source>
</evidence>
<dbReference type="NCBIfam" id="TIGR02432">
    <property type="entry name" value="lysidine_TilS_N"/>
    <property type="match status" value="1"/>
</dbReference>
<dbReference type="SUPFAM" id="SSF56037">
    <property type="entry name" value="PheT/TilS domain"/>
    <property type="match status" value="1"/>
</dbReference>
<dbReference type="EMBL" id="JBHUDG010000004">
    <property type="protein sequence ID" value="MFD1629239.1"/>
    <property type="molecule type" value="Genomic_DNA"/>
</dbReference>
<comment type="subcellular location">
    <subcellularLocation>
        <location evidence="1 8">Cytoplasm</location>
    </subcellularLocation>
</comment>
<evidence type="ECO:0000259" key="9">
    <source>
        <dbReference type="SMART" id="SM00977"/>
    </source>
</evidence>
<evidence type="ECO:0000256" key="4">
    <source>
        <dbReference type="ARBA" id="ARBA00022694"/>
    </source>
</evidence>
<keyword evidence="11" id="KW-1185">Reference proteome</keyword>
<evidence type="ECO:0000256" key="8">
    <source>
        <dbReference type="HAMAP-Rule" id="MF_01161"/>
    </source>
</evidence>
<gene>
    <name evidence="8 10" type="primary">tilS</name>
    <name evidence="10" type="ORF">ACFSAH_05075</name>
</gene>
<dbReference type="InterPro" id="IPR012795">
    <property type="entry name" value="tRNA_Ile_lys_synt_N"/>
</dbReference>
<sequence>MLSQLQTFKNYIDKYELFNKDATILLAVSGGKDSVVMAHLFKLAGFNFAIAHCNFHLRAAESNRDEQFVKNLALLLNVPIHIIHFDTEAYANEHKISIQMAARDLRYDFFDDLCQEFRYEKVAVAQHQNDAMETVILNLIRGTGIAGLHGIKNSRENIIRPLMCFTRENIEDIITSQSYNFVEDSSNASAKYARNKIRLNIIPEMREINPSLEETFQKNIEYFSALEQFINQEIEDYRHYLIESSVSGFKIEIAKIRKLRSKSFVLSELLFSYGFNKATVSDLINALEGIPGKIFRSEKFEIQIDRDYIFLYPITPQDHHKQLEFGQTEDLILFDHHTLRVIQQHVDEIDFSNQHKCYVPTHKLIFPLKIRYWKEGDKFTPFGMKGMKKISDFFIQEKVPLSLKGSIPILINGDDKIIWIAGYRSDNRFKIENDTKKITTFEIKSERA</sequence>
<dbReference type="PANTHER" id="PTHR43033">
    <property type="entry name" value="TRNA(ILE)-LYSIDINE SYNTHASE-RELATED"/>
    <property type="match status" value="1"/>
</dbReference>
<dbReference type="Pfam" id="PF01171">
    <property type="entry name" value="ATP_bind_3"/>
    <property type="match status" value="1"/>
</dbReference>
<evidence type="ECO:0000256" key="5">
    <source>
        <dbReference type="ARBA" id="ARBA00022741"/>
    </source>
</evidence>
<protein>
    <recommendedName>
        <fullName evidence="8">tRNA(Ile)-lysidine synthase</fullName>
        <ecNumber evidence="8">6.3.4.19</ecNumber>
    </recommendedName>
    <alternativeName>
        <fullName evidence="8">tRNA(Ile)-2-lysyl-cytidine synthase</fullName>
    </alternativeName>
    <alternativeName>
        <fullName evidence="8">tRNA(Ile)-lysidine synthetase</fullName>
    </alternativeName>
</protein>
<organism evidence="10 11">
    <name type="scientific">Pseudopedobacter beijingensis</name>
    <dbReference type="NCBI Taxonomy" id="1207056"/>
    <lineage>
        <taxon>Bacteria</taxon>
        <taxon>Pseudomonadati</taxon>
        <taxon>Bacteroidota</taxon>
        <taxon>Sphingobacteriia</taxon>
        <taxon>Sphingobacteriales</taxon>
        <taxon>Sphingobacteriaceae</taxon>
        <taxon>Pseudopedobacter</taxon>
    </lineage>
</organism>
<dbReference type="InterPro" id="IPR012796">
    <property type="entry name" value="Lysidine-tRNA-synth_C"/>
</dbReference>
<dbReference type="Gene3D" id="3.40.50.620">
    <property type="entry name" value="HUPs"/>
    <property type="match status" value="1"/>
</dbReference>
<evidence type="ECO:0000256" key="1">
    <source>
        <dbReference type="ARBA" id="ARBA00004496"/>
    </source>
</evidence>
<dbReference type="SMART" id="SM00977">
    <property type="entry name" value="TilS_C"/>
    <property type="match status" value="1"/>
</dbReference>
<dbReference type="Pfam" id="PF11734">
    <property type="entry name" value="TilS_C"/>
    <property type="match status" value="1"/>
</dbReference>
<dbReference type="PANTHER" id="PTHR43033:SF1">
    <property type="entry name" value="TRNA(ILE)-LYSIDINE SYNTHASE-RELATED"/>
    <property type="match status" value="1"/>
</dbReference>
<dbReference type="NCBIfam" id="TIGR02433">
    <property type="entry name" value="lysidine_TilS_C"/>
    <property type="match status" value="1"/>
</dbReference>
<comment type="caution">
    <text evidence="10">The sequence shown here is derived from an EMBL/GenBank/DDBJ whole genome shotgun (WGS) entry which is preliminary data.</text>
</comment>
<evidence type="ECO:0000313" key="10">
    <source>
        <dbReference type="EMBL" id="MFD1629239.1"/>
    </source>
</evidence>
<keyword evidence="3 8" id="KW-0436">Ligase</keyword>
<keyword evidence="4 8" id="KW-0819">tRNA processing</keyword>
<feature type="binding site" evidence="8">
    <location>
        <begin position="29"/>
        <end position="34"/>
    </location>
    <ligand>
        <name>ATP</name>
        <dbReference type="ChEBI" id="CHEBI:30616"/>
    </ligand>
</feature>
<evidence type="ECO:0000256" key="3">
    <source>
        <dbReference type="ARBA" id="ARBA00022598"/>
    </source>
</evidence>
<dbReference type="InterPro" id="IPR011063">
    <property type="entry name" value="TilS/TtcA_N"/>
</dbReference>
<comment type="function">
    <text evidence="8">Ligates lysine onto the cytidine present at position 34 of the AUA codon-specific tRNA(Ile) that contains the anticodon CAU, in an ATP-dependent manner. Cytidine is converted to lysidine, thus changing the amino acid specificity of the tRNA from methionine to isoleucine.</text>
</comment>
<dbReference type="RefSeq" id="WP_379661620.1">
    <property type="nucleotide sequence ID" value="NZ_JBHUDG010000004.1"/>
</dbReference>
<dbReference type="GO" id="GO:0032267">
    <property type="term" value="F:tRNA(Ile)-lysidine synthase activity"/>
    <property type="evidence" value="ECO:0007669"/>
    <property type="project" value="UniProtKB-EC"/>
</dbReference>
<comment type="similarity">
    <text evidence="8">Belongs to the tRNA(Ile)-lysidine synthase family.</text>
</comment>
<name>A0ABW4IB84_9SPHI</name>
<keyword evidence="2 8" id="KW-0963">Cytoplasm</keyword>
<dbReference type="Proteomes" id="UP001597118">
    <property type="component" value="Unassembled WGS sequence"/>
</dbReference>
<evidence type="ECO:0000256" key="7">
    <source>
        <dbReference type="ARBA" id="ARBA00048539"/>
    </source>
</evidence>
<dbReference type="InterPro" id="IPR012094">
    <property type="entry name" value="tRNA_Ile_lys_synt"/>
</dbReference>